<keyword evidence="10 11" id="KW-0100">Branched-chain amino acid biosynthesis</keyword>
<dbReference type="UniPathway" id="UPA00049">
    <property type="reaction ID" value="UER00059"/>
</dbReference>
<comment type="cofactor">
    <cofactor evidence="11">
        <name>Mg(2+)</name>
        <dbReference type="ChEBI" id="CHEBI:18420"/>
    </cofactor>
    <text evidence="11">Binds 1 Mg(2+) ion per subunit.</text>
</comment>
<dbReference type="GO" id="GO:0005948">
    <property type="term" value="C:acetolactate synthase complex"/>
    <property type="evidence" value="ECO:0000318"/>
    <property type="project" value="GO_Central"/>
</dbReference>
<evidence type="ECO:0000256" key="8">
    <source>
        <dbReference type="ARBA" id="ARBA00022842"/>
    </source>
</evidence>
<dbReference type="SUPFAM" id="SSF52467">
    <property type="entry name" value="DHS-like NAD/FAD-binding domain"/>
    <property type="match status" value="1"/>
</dbReference>
<keyword evidence="8 11" id="KW-0460">Magnesium</keyword>
<dbReference type="FunFam" id="3.40.50.1220:FF:000008">
    <property type="entry name" value="Acetolactate synthase"/>
    <property type="match status" value="1"/>
</dbReference>
<reference evidence="16 17" key="1">
    <citation type="journal article" date="2003" name="Proc. Natl. Acad. Sci. U.S.A.">
        <title>Complete genome sequence of the marine planctomycete Pirellula sp. strain 1.</title>
        <authorList>
            <person name="Gloeckner F.O."/>
            <person name="Kube M."/>
            <person name="Bauer M."/>
            <person name="Teeling H."/>
            <person name="Lombardot T."/>
            <person name="Ludwig W."/>
            <person name="Gade D."/>
            <person name="Beck A."/>
            <person name="Borzym K."/>
            <person name="Heitmann K."/>
            <person name="Rabus R."/>
            <person name="Schlesner H."/>
            <person name="Amann R."/>
            <person name="Reinhardt R."/>
        </authorList>
    </citation>
    <scope>NUCLEOTIDE SEQUENCE [LARGE SCALE GENOMIC DNA]</scope>
    <source>
        <strain evidence="17">DSM 10527 / NCIMB 13988 / SH1</strain>
    </source>
</reference>
<evidence type="ECO:0000259" key="15">
    <source>
        <dbReference type="Pfam" id="PF02776"/>
    </source>
</evidence>
<dbReference type="GO" id="GO:0009097">
    <property type="term" value="P:isoleucine biosynthetic process"/>
    <property type="evidence" value="ECO:0000318"/>
    <property type="project" value="GO_Central"/>
</dbReference>
<dbReference type="SUPFAM" id="SSF52518">
    <property type="entry name" value="Thiamin diphosphate-binding fold (THDP-binding)"/>
    <property type="match status" value="2"/>
</dbReference>
<keyword evidence="16" id="KW-0456">Lyase</keyword>
<dbReference type="InterPro" id="IPR012000">
    <property type="entry name" value="Thiamin_PyroP_enz_cen_dom"/>
</dbReference>
<accession>Q7UHW9</accession>
<dbReference type="GO" id="GO:0016829">
    <property type="term" value="F:lyase activity"/>
    <property type="evidence" value="ECO:0007669"/>
    <property type="project" value="UniProtKB-KW"/>
</dbReference>
<dbReference type="PROSITE" id="PS00187">
    <property type="entry name" value="TPP_ENZYMES"/>
    <property type="match status" value="1"/>
</dbReference>
<comment type="cofactor">
    <cofactor evidence="11">
        <name>thiamine diphosphate</name>
        <dbReference type="ChEBI" id="CHEBI:58937"/>
    </cofactor>
    <text evidence="11">Binds 1 thiamine pyrophosphate per subunit.</text>
</comment>
<feature type="region of interest" description="Disordered" evidence="12">
    <location>
        <begin position="1"/>
        <end position="41"/>
    </location>
</feature>
<dbReference type="Gene3D" id="3.40.50.970">
    <property type="match status" value="2"/>
</dbReference>
<keyword evidence="5 11" id="KW-0028">Amino-acid biosynthesis</keyword>
<protein>
    <recommendedName>
        <fullName evidence="4 11">Acetolactate synthase</fullName>
        <ecNumber evidence="4 11">2.2.1.6</ecNumber>
    </recommendedName>
</protein>
<dbReference type="Pfam" id="PF02775">
    <property type="entry name" value="TPP_enzyme_C"/>
    <property type="match status" value="1"/>
</dbReference>
<comment type="pathway">
    <text evidence="1 11">Amino-acid biosynthesis; L-isoleucine biosynthesis; L-isoleucine from 2-oxobutanoate: step 1/4.</text>
</comment>
<feature type="compositionally biased region" description="Low complexity" evidence="12">
    <location>
        <begin position="24"/>
        <end position="35"/>
    </location>
</feature>
<dbReference type="HOGENOM" id="CLU_013748_1_2_0"/>
<dbReference type="InterPro" id="IPR000399">
    <property type="entry name" value="TPP-bd_CS"/>
</dbReference>
<dbReference type="EMBL" id="BX294155">
    <property type="protein sequence ID" value="CAD77848.1"/>
    <property type="molecule type" value="Genomic_DNA"/>
</dbReference>
<dbReference type="Pfam" id="PF00205">
    <property type="entry name" value="TPP_enzyme_M"/>
    <property type="match status" value="1"/>
</dbReference>
<name>Q7UHW9_RHOBA</name>
<dbReference type="CDD" id="cd02015">
    <property type="entry name" value="TPP_AHAS"/>
    <property type="match status" value="1"/>
</dbReference>
<dbReference type="InterPro" id="IPR039368">
    <property type="entry name" value="AHAS_TPP"/>
</dbReference>
<gene>
    <name evidence="16" type="ordered locus">RB12905</name>
</gene>
<evidence type="ECO:0000256" key="3">
    <source>
        <dbReference type="ARBA" id="ARBA00007812"/>
    </source>
</evidence>
<organism evidence="16 17">
    <name type="scientific">Rhodopirellula baltica (strain DSM 10527 / NCIMB 13988 / SH1)</name>
    <dbReference type="NCBI Taxonomy" id="243090"/>
    <lineage>
        <taxon>Bacteria</taxon>
        <taxon>Pseudomonadati</taxon>
        <taxon>Planctomycetota</taxon>
        <taxon>Planctomycetia</taxon>
        <taxon>Pirellulales</taxon>
        <taxon>Pirellulaceae</taxon>
        <taxon>Rhodopirellula</taxon>
    </lineage>
</organism>
<evidence type="ECO:0000259" key="13">
    <source>
        <dbReference type="Pfam" id="PF00205"/>
    </source>
</evidence>
<evidence type="ECO:0000256" key="12">
    <source>
        <dbReference type="SAM" id="MobiDB-lite"/>
    </source>
</evidence>
<dbReference type="GO" id="GO:0003984">
    <property type="term" value="F:acetolactate synthase activity"/>
    <property type="evidence" value="ECO:0000318"/>
    <property type="project" value="GO_Central"/>
</dbReference>
<evidence type="ECO:0000256" key="4">
    <source>
        <dbReference type="ARBA" id="ARBA00013145"/>
    </source>
</evidence>
<keyword evidence="7 11" id="KW-0479">Metal-binding</keyword>
<comment type="similarity">
    <text evidence="3 11">Belongs to the TPP enzyme family.</text>
</comment>
<dbReference type="InterPro" id="IPR029035">
    <property type="entry name" value="DHS-like_NAD/FAD-binding_dom"/>
</dbReference>
<dbReference type="InterPro" id="IPR012001">
    <property type="entry name" value="Thiamin_PyroP_enz_TPP-bd_dom"/>
</dbReference>
<comment type="catalytic activity">
    <reaction evidence="11">
        <text>2 pyruvate + H(+) = (2S)-2-acetolactate + CO2</text>
        <dbReference type="Rhea" id="RHEA:25249"/>
        <dbReference type="ChEBI" id="CHEBI:15361"/>
        <dbReference type="ChEBI" id="CHEBI:15378"/>
        <dbReference type="ChEBI" id="CHEBI:16526"/>
        <dbReference type="ChEBI" id="CHEBI:58476"/>
        <dbReference type="EC" id="2.2.1.6"/>
    </reaction>
</comment>
<dbReference type="EnsemblBacteria" id="CAD77848">
    <property type="protein sequence ID" value="CAD77848"/>
    <property type="gene ID" value="RB12905"/>
</dbReference>
<evidence type="ECO:0000256" key="7">
    <source>
        <dbReference type="ARBA" id="ARBA00022723"/>
    </source>
</evidence>
<keyword evidence="9 11" id="KW-0786">Thiamine pyrophosphate</keyword>
<dbReference type="Gene3D" id="3.40.50.1220">
    <property type="entry name" value="TPP-binding domain"/>
    <property type="match status" value="1"/>
</dbReference>
<dbReference type="GO" id="GO:0000287">
    <property type="term" value="F:magnesium ion binding"/>
    <property type="evidence" value="ECO:0007669"/>
    <property type="project" value="UniProtKB-UniRule"/>
</dbReference>
<dbReference type="NCBIfam" id="TIGR00118">
    <property type="entry name" value="acolac_lg"/>
    <property type="match status" value="1"/>
</dbReference>
<dbReference type="InterPro" id="IPR045229">
    <property type="entry name" value="TPP_enz"/>
</dbReference>
<evidence type="ECO:0000256" key="2">
    <source>
        <dbReference type="ARBA" id="ARBA00005025"/>
    </source>
</evidence>
<evidence type="ECO:0000313" key="17">
    <source>
        <dbReference type="Proteomes" id="UP000001025"/>
    </source>
</evidence>
<sequence length="619" mass="66985">MIGARSISTLFESHSVPSRPPPMSTASSSSSANAAKGDQQPMNGADVLVKSLVDHGVEVLFAYPGGCSMPMHQALTRYGDSIRTILPRHEQGGAFAAQGYSRSTGKIGVVMATSGPGATNLVTAIADAKLDSIPMLCITGQVPTGAIGTDAFQETPMVEICRGITKHHYLVTDLADLPRVMKEAFHIATSGRPGPVLVDMPKDVQLGNFPIDMDPEMDLPGYSPEAPKVAGETIKQMAAAIKLARRPVIYAGGGIISGEASEELRELIKKTGIPTVTTIMGLGAVSPDDPRSLDWLGMHGAAYANYAVRDCDLLIALGVRFDDRVTGKVEAFAKDAKIIHVDIDSSELNKNKQAHIPVRGDVKDVLVQLNKIVQPPEIEAWQKTCTDLKAKYPLKYDNSFDGILQQHAIATLSKITADRETYVSVGVGQHQMWAAQFFKFRNPRTWMSSSGLGTMGFGLPAAMGVQAAHPDALVIDIDGDGSFQMNIQELATCFCEKLPVKVLLLNNQHLGMVVQWEDRFMDRNRAHTYLGPIDHDEAKGKSTADRFEYASDRYPNFVQIAKGYGCGAATVKKKADLEGALQEMIDHKGPFLLDVEVPYQEHVLPMIPGGMTVDDMLLD</sequence>
<dbReference type="GO" id="GO:0030976">
    <property type="term" value="F:thiamine pyrophosphate binding"/>
    <property type="evidence" value="ECO:0007669"/>
    <property type="project" value="UniProtKB-UniRule"/>
</dbReference>
<dbReference type="STRING" id="243090.RB12905"/>
<evidence type="ECO:0000259" key="14">
    <source>
        <dbReference type="Pfam" id="PF02775"/>
    </source>
</evidence>
<comment type="pathway">
    <text evidence="2 11">Amino-acid biosynthesis; L-valine biosynthesis; L-valine from pyruvate: step 1/4.</text>
</comment>
<keyword evidence="6 11" id="KW-0808">Transferase</keyword>
<dbReference type="InterPro" id="IPR012846">
    <property type="entry name" value="Acetolactate_synth_lsu"/>
</dbReference>
<dbReference type="FunCoup" id="Q7UHW9">
    <property type="interactions" value="220"/>
</dbReference>
<dbReference type="eggNOG" id="COG0028">
    <property type="taxonomic scope" value="Bacteria"/>
</dbReference>
<feature type="domain" description="Thiamine pyrophosphate enzyme N-terminal TPP-binding" evidence="15">
    <location>
        <begin position="42"/>
        <end position="154"/>
    </location>
</feature>
<feature type="domain" description="Thiamine pyrophosphate enzyme TPP-binding" evidence="14">
    <location>
        <begin position="426"/>
        <end position="595"/>
    </location>
</feature>
<evidence type="ECO:0000256" key="1">
    <source>
        <dbReference type="ARBA" id="ARBA00004974"/>
    </source>
</evidence>
<dbReference type="FunFam" id="3.40.50.970:FF:000007">
    <property type="entry name" value="Acetolactate synthase"/>
    <property type="match status" value="1"/>
</dbReference>
<dbReference type="InterPro" id="IPR011766">
    <property type="entry name" value="TPP_enzyme_TPP-bd"/>
</dbReference>
<dbReference type="CDD" id="cd07035">
    <property type="entry name" value="TPP_PYR_POX_like"/>
    <property type="match status" value="1"/>
</dbReference>
<dbReference type="AlphaFoldDB" id="Q7UHW9"/>
<dbReference type="EC" id="2.2.1.6" evidence="4 11"/>
<dbReference type="PANTHER" id="PTHR18968">
    <property type="entry name" value="THIAMINE PYROPHOSPHATE ENZYMES"/>
    <property type="match status" value="1"/>
</dbReference>
<dbReference type="PANTHER" id="PTHR18968:SF13">
    <property type="entry name" value="ACETOLACTATE SYNTHASE CATALYTIC SUBUNIT, MITOCHONDRIAL"/>
    <property type="match status" value="1"/>
</dbReference>
<keyword evidence="17" id="KW-1185">Reference proteome</keyword>
<dbReference type="Pfam" id="PF02776">
    <property type="entry name" value="TPP_enzyme_N"/>
    <property type="match status" value="1"/>
</dbReference>
<evidence type="ECO:0000256" key="9">
    <source>
        <dbReference type="ARBA" id="ARBA00023052"/>
    </source>
</evidence>
<evidence type="ECO:0000313" key="16">
    <source>
        <dbReference type="EMBL" id="CAD77848.1"/>
    </source>
</evidence>
<dbReference type="GO" id="GO:0009099">
    <property type="term" value="P:L-valine biosynthetic process"/>
    <property type="evidence" value="ECO:0000318"/>
    <property type="project" value="GO_Central"/>
</dbReference>
<dbReference type="Proteomes" id="UP000001025">
    <property type="component" value="Chromosome"/>
</dbReference>
<feature type="domain" description="Thiamine pyrophosphate enzyme central" evidence="13">
    <location>
        <begin position="234"/>
        <end position="369"/>
    </location>
</feature>
<feature type="compositionally biased region" description="Polar residues" evidence="12">
    <location>
        <begin position="1"/>
        <end position="16"/>
    </location>
</feature>
<dbReference type="InParanoid" id="Q7UHW9"/>
<evidence type="ECO:0000256" key="11">
    <source>
        <dbReference type="RuleBase" id="RU003591"/>
    </source>
</evidence>
<dbReference type="GO" id="GO:0050660">
    <property type="term" value="F:flavin adenine dinucleotide binding"/>
    <property type="evidence" value="ECO:0000318"/>
    <property type="project" value="GO_Central"/>
</dbReference>
<dbReference type="UniPathway" id="UPA00047">
    <property type="reaction ID" value="UER00055"/>
</dbReference>
<dbReference type="InterPro" id="IPR029061">
    <property type="entry name" value="THDP-binding"/>
</dbReference>
<dbReference type="PATRIC" id="fig|243090.15.peg.6255"/>
<evidence type="ECO:0000256" key="10">
    <source>
        <dbReference type="ARBA" id="ARBA00023304"/>
    </source>
</evidence>
<proteinExistence type="inferred from homology"/>
<evidence type="ECO:0000256" key="6">
    <source>
        <dbReference type="ARBA" id="ARBA00022679"/>
    </source>
</evidence>
<dbReference type="OrthoDB" id="4494979at2"/>
<evidence type="ECO:0000256" key="5">
    <source>
        <dbReference type="ARBA" id="ARBA00022605"/>
    </source>
</evidence>
<dbReference type="KEGG" id="rba:RB12905"/>